<protein>
    <submittedName>
        <fullName evidence="1">Uncharacterized protein</fullName>
    </submittedName>
</protein>
<evidence type="ECO:0000313" key="1">
    <source>
        <dbReference type="EMBL" id="MPN16256.1"/>
    </source>
</evidence>
<accession>A0A645FRB1</accession>
<comment type="caution">
    <text evidence="1">The sequence shown here is derived from an EMBL/GenBank/DDBJ whole genome shotgun (WGS) entry which is preliminary data.</text>
</comment>
<dbReference type="EMBL" id="VSSQ01063176">
    <property type="protein sequence ID" value="MPN16256.1"/>
    <property type="molecule type" value="Genomic_DNA"/>
</dbReference>
<organism evidence="1">
    <name type="scientific">bioreactor metagenome</name>
    <dbReference type="NCBI Taxonomy" id="1076179"/>
    <lineage>
        <taxon>unclassified sequences</taxon>
        <taxon>metagenomes</taxon>
        <taxon>ecological metagenomes</taxon>
    </lineage>
</organism>
<sequence>MGGIVDDILNPAYTSTIGLLMTARENKEISSPSSSRKMKLNFGGLFGRVKKLIEPILP</sequence>
<gene>
    <name evidence="1" type="ORF">SDC9_163594</name>
</gene>
<dbReference type="AlphaFoldDB" id="A0A645FRB1"/>
<name>A0A645FRB1_9ZZZZ</name>
<reference evidence="1" key="1">
    <citation type="submission" date="2019-08" db="EMBL/GenBank/DDBJ databases">
        <authorList>
            <person name="Kucharzyk K."/>
            <person name="Murdoch R.W."/>
            <person name="Higgins S."/>
            <person name="Loffler F."/>
        </authorList>
    </citation>
    <scope>NUCLEOTIDE SEQUENCE</scope>
</reference>
<proteinExistence type="predicted"/>